<dbReference type="SUPFAM" id="SSF52200">
    <property type="entry name" value="Toll/Interleukin receptor TIR domain"/>
    <property type="match status" value="1"/>
</dbReference>
<dbReference type="InterPro" id="IPR032675">
    <property type="entry name" value="LRR_dom_sf"/>
</dbReference>
<feature type="compositionally biased region" description="Polar residues" evidence="11">
    <location>
        <begin position="443"/>
        <end position="470"/>
    </location>
</feature>
<evidence type="ECO:0000256" key="7">
    <source>
        <dbReference type="ARBA" id="ARBA00022989"/>
    </source>
</evidence>
<dbReference type="InterPro" id="IPR001611">
    <property type="entry name" value="Leu-rich_rpt"/>
</dbReference>
<dbReference type="EnsemblMetazoa" id="BGLB035856-RA">
    <property type="protein sequence ID" value="BGLB035856-PA"/>
    <property type="gene ID" value="BGLB035856"/>
</dbReference>
<dbReference type="PROSITE" id="PS50104">
    <property type="entry name" value="TIR"/>
    <property type="match status" value="1"/>
</dbReference>
<dbReference type="InterPro" id="IPR026906">
    <property type="entry name" value="LRR_5"/>
</dbReference>
<evidence type="ECO:0000256" key="12">
    <source>
        <dbReference type="SAM" id="Phobius"/>
    </source>
</evidence>
<name>A0A2C9LWN7_BIOGL</name>
<evidence type="ECO:0000259" key="14">
    <source>
        <dbReference type="PROSITE" id="PS50104"/>
    </source>
</evidence>
<evidence type="ECO:0000256" key="5">
    <source>
        <dbReference type="ARBA" id="ARBA00022729"/>
    </source>
</evidence>
<keyword evidence="3" id="KW-0433">Leucine-rich repeat</keyword>
<feature type="signal peptide" evidence="13">
    <location>
        <begin position="1"/>
        <end position="20"/>
    </location>
</feature>
<dbReference type="PANTHER" id="PTHR24365">
    <property type="entry name" value="TOLL-LIKE RECEPTOR"/>
    <property type="match status" value="1"/>
</dbReference>
<dbReference type="InterPro" id="IPR035897">
    <property type="entry name" value="Toll_tir_struct_dom_sf"/>
</dbReference>
<dbReference type="OMA" id="RIDAWIV"/>
<feature type="domain" description="TIR" evidence="14">
    <location>
        <begin position="796"/>
        <end position="935"/>
    </location>
</feature>
<dbReference type="GeneID" id="106055272"/>
<dbReference type="Proteomes" id="UP000076420">
    <property type="component" value="Unassembled WGS sequence"/>
</dbReference>
<feature type="chain" id="PRO_5044573302" evidence="13">
    <location>
        <begin position="21"/>
        <end position="935"/>
    </location>
</feature>
<evidence type="ECO:0000313" key="18">
    <source>
        <dbReference type="RefSeq" id="XP_013066915.1"/>
    </source>
</evidence>
<keyword evidence="7 12" id="KW-1133">Transmembrane helix</keyword>
<dbReference type="Gene3D" id="3.80.10.10">
    <property type="entry name" value="Ribonuclease Inhibitor"/>
    <property type="match status" value="3"/>
</dbReference>
<dbReference type="KEGG" id="bgt:106055272"/>
<dbReference type="GO" id="GO:0038023">
    <property type="term" value="F:signaling receptor activity"/>
    <property type="evidence" value="ECO:0007669"/>
    <property type="project" value="TreeGrafter"/>
</dbReference>
<comment type="subcellular location">
    <subcellularLocation>
        <location evidence="1">Membrane</location>
        <topology evidence="1">Single-pass membrane protein</topology>
    </subcellularLocation>
</comment>
<keyword evidence="6" id="KW-0677">Repeat</keyword>
<keyword evidence="10" id="KW-0325">Glycoprotein</keyword>
<keyword evidence="17" id="KW-1185">Reference proteome</keyword>
<evidence type="ECO:0000256" key="3">
    <source>
        <dbReference type="ARBA" id="ARBA00022614"/>
    </source>
</evidence>
<dbReference type="SMART" id="SM00369">
    <property type="entry name" value="LRR_TYP"/>
    <property type="match status" value="4"/>
</dbReference>
<reference evidence="15" key="1">
    <citation type="submission" date="2020-05" db="UniProtKB">
        <authorList>
            <consortium name="EnsemblMetazoa"/>
        </authorList>
    </citation>
    <scope>IDENTIFICATION</scope>
    <source>
        <strain evidence="15">BB02</strain>
    </source>
</reference>
<evidence type="ECO:0000256" key="1">
    <source>
        <dbReference type="ARBA" id="ARBA00004167"/>
    </source>
</evidence>
<evidence type="ECO:0000256" key="11">
    <source>
        <dbReference type="SAM" id="MobiDB-lite"/>
    </source>
</evidence>
<feature type="transmembrane region" description="Helical" evidence="12">
    <location>
        <begin position="748"/>
        <end position="769"/>
    </location>
</feature>
<evidence type="ECO:0000313" key="17">
    <source>
        <dbReference type="Proteomes" id="UP001165740"/>
    </source>
</evidence>
<accession>A0A2C9LWN7</accession>
<evidence type="ECO:0000256" key="6">
    <source>
        <dbReference type="ARBA" id="ARBA00022737"/>
    </source>
</evidence>
<keyword evidence="4 12" id="KW-0812">Transmembrane</keyword>
<dbReference type="STRING" id="6526.A0A2C9LWN7"/>
<dbReference type="PANTHER" id="PTHR24365:SF541">
    <property type="entry name" value="PROTEIN TOLL-RELATED"/>
    <property type="match status" value="1"/>
</dbReference>
<sequence length="935" mass="107830">MGKITGLLFFLFTSVRVTPSMKNTVNDIYRVRKDVLTKYRNTEEYDLGQRKGPLKQMDTRETRTPYGHFNSDTAFISPKNILKATRPLAFHLGNLKNQTSPCSTWNLTVDCSYKSLDHIESSWFPSNTTVLLLNNNKLVTLHNETFAQLTNLTRLDLSSNDIRRIDAGAFQGLHNLQELNLHMHCCNFTDHYSLESVFAPLRNLRILNAMHNSDVGVLTYSYTFLTRLPLLQSLSIDFDLDTLYCGPEFNDLKNLTFLQFSGQVMYIDDRSFQNVAQLKNLSMDHLSNINNISHNAFKPLSNLKVLTMYHVLLYVQEILSLLEPFQGRNMTEITLDTTTRTLTQVNPTRNGILTNHDTKYLMNICLESFTLIDNRIFYIKPDAVQNIYTWKKCLMHLYIASNPIQGNNFALIRLFTLDNLKSFTFINMFRACHEFQPFPQSSPPATRNVASSSISSQNNHYQKDTTSNQQQMIRHSPFSPYLDMIDENPYQLNIPNYIFISPSLQYMNFQRLVMSQSFEYHFILVGAQNVTSLDISDSGFYRFNGLMEGVSAIKTLIISGNDVSVLSVSFFDTFVSLENFAISSCKLDRDFISLNSRRIFQNHTRLQELDISSNSLNYLSQNTFSYNNRLMWLNMSGNQFKDIPFDLTNTPELQFLDIRFNSLTTIDETTAQQMDHLVTKSGKLEILLEGNVLSCSCSDLSFMRWMRMTLVTFDQNGNFTCMNTDGERKYTLDYSNLDSLWRECWGSFFLYFALIMLCLYCIGVFAVFITMRNKNFIVSFFLQLFGGFKLHSRRDYPVGVYIGYSDKDYQFPCKELRSFIESSLKLKTFLIDRDLIASVDKASGIIEALNASWRILLVCSKSFLKEDDWSMFTMRSAIYTQTPANPARVVVLVHKDCLPLLPPALLSSVNDENICAVSEWAMNYEMMQMLTTRLH</sequence>
<evidence type="ECO:0000256" key="2">
    <source>
        <dbReference type="ARBA" id="ARBA00009634"/>
    </source>
</evidence>
<dbReference type="RefSeq" id="XP_013066915.1">
    <property type="nucleotide sequence ID" value="XM_013211461.2"/>
</dbReference>
<protein>
    <submittedName>
        <fullName evidence="18">Toll-like receptor 4 isoform X1</fullName>
    </submittedName>
</protein>
<keyword evidence="5 13" id="KW-0732">Signal</keyword>
<dbReference type="VEuPathDB" id="VectorBase:BGLB035856"/>
<evidence type="ECO:0000313" key="15">
    <source>
        <dbReference type="EnsemblMetazoa" id="BGLB035856-PA"/>
    </source>
</evidence>
<dbReference type="SUPFAM" id="SSF52058">
    <property type="entry name" value="L domain-like"/>
    <property type="match status" value="2"/>
</dbReference>
<dbReference type="PROSITE" id="PS51450">
    <property type="entry name" value="LRR"/>
    <property type="match status" value="1"/>
</dbReference>
<evidence type="ECO:0000256" key="8">
    <source>
        <dbReference type="ARBA" id="ARBA00023136"/>
    </source>
</evidence>
<dbReference type="Pfam" id="PF13855">
    <property type="entry name" value="LRR_8"/>
    <property type="match status" value="1"/>
</dbReference>
<evidence type="ECO:0000256" key="13">
    <source>
        <dbReference type="SAM" id="SignalP"/>
    </source>
</evidence>
<proteinExistence type="inferred from homology"/>
<dbReference type="OrthoDB" id="6112244at2759"/>
<dbReference type="Proteomes" id="UP001165740">
    <property type="component" value="Chromosome 14"/>
</dbReference>
<gene>
    <name evidence="15" type="primary">106055272</name>
    <name evidence="18" type="synonym">LOC106055272</name>
</gene>
<comment type="similarity">
    <text evidence="2">Belongs to the Toll-like receptor family.</text>
</comment>
<dbReference type="GO" id="GO:0005886">
    <property type="term" value="C:plasma membrane"/>
    <property type="evidence" value="ECO:0007669"/>
    <property type="project" value="TreeGrafter"/>
</dbReference>
<keyword evidence="9" id="KW-0675">Receptor</keyword>
<evidence type="ECO:0000256" key="9">
    <source>
        <dbReference type="ARBA" id="ARBA00023170"/>
    </source>
</evidence>
<dbReference type="GO" id="GO:0007165">
    <property type="term" value="P:signal transduction"/>
    <property type="evidence" value="ECO:0007669"/>
    <property type="project" value="InterPro"/>
</dbReference>
<dbReference type="Pfam" id="PF13306">
    <property type="entry name" value="LRR_5"/>
    <property type="match status" value="2"/>
</dbReference>
<reference evidence="18" key="2">
    <citation type="submission" date="2025-04" db="UniProtKB">
        <authorList>
            <consortium name="RefSeq"/>
        </authorList>
    </citation>
    <scope>IDENTIFICATION</scope>
</reference>
<dbReference type="Gene3D" id="3.40.50.10140">
    <property type="entry name" value="Toll/interleukin-1 receptor homology (TIR) domain"/>
    <property type="match status" value="1"/>
</dbReference>
<feature type="region of interest" description="Disordered" evidence="11">
    <location>
        <begin position="440"/>
        <end position="470"/>
    </location>
</feature>
<dbReference type="VEuPathDB" id="VectorBase:BGLAX_051164"/>
<organism evidence="15 16">
    <name type="scientific">Biomphalaria glabrata</name>
    <name type="common">Bloodfluke planorb</name>
    <name type="synonym">Freshwater snail</name>
    <dbReference type="NCBI Taxonomy" id="6526"/>
    <lineage>
        <taxon>Eukaryota</taxon>
        <taxon>Metazoa</taxon>
        <taxon>Spiralia</taxon>
        <taxon>Lophotrochozoa</taxon>
        <taxon>Mollusca</taxon>
        <taxon>Gastropoda</taxon>
        <taxon>Heterobranchia</taxon>
        <taxon>Euthyneura</taxon>
        <taxon>Panpulmonata</taxon>
        <taxon>Hygrophila</taxon>
        <taxon>Lymnaeoidea</taxon>
        <taxon>Planorbidae</taxon>
        <taxon>Biomphalaria</taxon>
    </lineage>
</organism>
<dbReference type="AlphaFoldDB" id="A0A2C9LWN7"/>
<keyword evidence="8 12" id="KW-0472">Membrane</keyword>
<evidence type="ECO:0000256" key="4">
    <source>
        <dbReference type="ARBA" id="ARBA00022692"/>
    </source>
</evidence>
<evidence type="ECO:0000256" key="10">
    <source>
        <dbReference type="ARBA" id="ARBA00023180"/>
    </source>
</evidence>
<evidence type="ECO:0000313" key="16">
    <source>
        <dbReference type="Proteomes" id="UP000076420"/>
    </source>
</evidence>
<dbReference type="InterPro" id="IPR003591">
    <property type="entry name" value="Leu-rich_rpt_typical-subtyp"/>
</dbReference>
<dbReference type="InterPro" id="IPR000157">
    <property type="entry name" value="TIR_dom"/>
</dbReference>